<dbReference type="EMBL" id="GBRH01277954">
    <property type="protein sequence ID" value="JAD19941.1"/>
    <property type="molecule type" value="Transcribed_RNA"/>
</dbReference>
<accession>A0A0A8Y1F9</accession>
<proteinExistence type="predicted"/>
<organism evidence="1">
    <name type="scientific">Arundo donax</name>
    <name type="common">Giant reed</name>
    <name type="synonym">Donax arundinaceus</name>
    <dbReference type="NCBI Taxonomy" id="35708"/>
    <lineage>
        <taxon>Eukaryota</taxon>
        <taxon>Viridiplantae</taxon>
        <taxon>Streptophyta</taxon>
        <taxon>Embryophyta</taxon>
        <taxon>Tracheophyta</taxon>
        <taxon>Spermatophyta</taxon>
        <taxon>Magnoliopsida</taxon>
        <taxon>Liliopsida</taxon>
        <taxon>Poales</taxon>
        <taxon>Poaceae</taxon>
        <taxon>PACMAD clade</taxon>
        <taxon>Arundinoideae</taxon>
        <taxon>Arundineae</taxon>
        <taxon>Arundo</taxon>
    </lineage>
</organism>
<reference evidence="1" key="1">
    <citation type="submission" date="2014-09" db="EMBL/GenBank/DDBJ databases">
        <authorList>
            <person name="Magalhaes I.L.F."/>
            <person name="Oliveira U."/>
            <person name="Santos F.R."/>
            <person name="Vidigal T.H.D.A."/>
            <person name="Brescovit A.D."/>
            <person name="Santos A.J."/>
        </authorList>
    </citation>
    <scope>NUCLEOTIDE SEQUENCE</scope>
    <source>
        <tissue evidence="1">Shoot tissue taken approximately 20 cm above the soil surface</tissue>
    </source>
</reference>
<protein>
    <submittedName>
        <fullName evidence="1">Uncharacterized protein</fullName>
    </submittedName>
</protein>
<sequence>MWSGSGSHGAVGLIRRRCLPWLSVMLLGS</sequence>
<name>A0A0A8Y1F9_ARUDO</name>
<evidence type="ECO:0000313" key="1">
    <source>
        <dbReference type="EMBL" id="JAD19941.1"/>
    </source>
</evidence>
<reference evidence="1" key="2">
    <citation type="journal article" date="2015" name="Data Brief">
        <title>Shoot transcriptome of the giant reed, Arundo donax.</title>
        <authorList>
            <person name="Barrero R.A."/>
            <person name="Guerrero F.D."/>
            <person name="Moolhuijzen P."/>
            <person name="Goolsby J.A."/>
            <person name="Tidwell J."/>
            <person name="Bellgard S.E."/>
            <person name="Bellgard M.I."/>
        </authorList>
    </citation>
    <scope>NUCLEOTIDE SEQUENCE</scope>
    <source>
        <tissue evidence="1">Shoot tissue taken approximately 20 cm above the soil surface</tissue>
    </source>
</reference>
<dbReference type="AlphaFoldDB" id="A0A0A8Y1F9"/>